<feature type="transmembrane region" description="Helical" evidence="12">
    <location>
        <begin position="290"/>
        <end position="308"/>
    </location>
</feature>
<comment type="similarity">
    <text evidence="2">Belongs to the monovalent cation:proton antiporter 1 (CPA1) transporter (TC 2.A.36) family.</text>
</comment>
<evidence type="ECO:0000256" key="8">
    <source>
        <dbReference type="ARBA" id="ARBA00023053"/>
    </source>
</evidence>
<keyword evidence="11" id="KW-0739">Sodium transport</keyword>
<keyword evidence="3" id="KW-0813">Transport</keyword>
<keyword evidence="4" id="KW-0050">Antiport</keyword>
<keyword evidence="8" id="KW-0915">Sodium</keyword>
<gene>
    <name evidence="14" type="ORF">FNC33_04005</name>
</gene>
<dbReference type="PANTHER" id="PTHR10110:SF195">
    <property type="entry name" value="NA(+)_H(+) ANTIPORTER NHAS2"/>
    <property type="match status" value="1"/>
</dbReference>
<feature type="transmembrane region" description="Helical" evidence="12">
    <location>
        <begin position="236"/>
        <end position="253"/>
    </location>
</feature>
<comment type="subcellular location">
    <subcellularLocation>
        <location evidence="1">Cell membrane</location>
        <topology evidence="1">Multi-pass membrane protein</topology>
    </subcellularLocation>
</comment>
<feature type="transmembrane region" description="Helical" evidence="12">
    <location>
        <begin position="203"/>
        <end position="224"/>
    </location>
</feature>
<feature type="transmembrane region" description="Helical" evidence="12">
    <location>
        <begin position="69"/>
        <end position="89"/>
    </location>
</feature>
<comment type="caution">
    <text evidence="14">The sequence shown here is derived from an EMBL/GenBank/DDBJ whole genome shotgun (WGS) entry which is preliminary data.</text>
</comment>
<evidence type="ECO:0000256" key="5">
    <source>
        <dbReference type="ARBA" id="ARBA00022475"/>
    </source>
</evidence>
<evidence type="ECO:0000256" key="7">
    <source>
        <dbReference type="ARBA" id="ARBA00022989"/>
    </source>
</evidence>
<keyword evidence="7 12" id="KW-1133">Transmembrane helix</keyword>
<keyword evidence="9" id="KW-0406">Ion transport</keyword>
<evidence type="ECO:0000313" key="15">
    <source>
        <dbReference type="Proteomes" id="UP000469081"/>
    </source>
</evidence>
<dbReference type="EMBL" id="VJEZ01000004">
    <property type="protein sequence ID" value="MWZ39712.1"/>
    <property type="molecule type" value="Genomic_DNA"/>
</dbReference>
<dbReference type="GO" id="GO:0051453">
    <property type="term" value="P:regulation of intracellular pH"/>
    <property type="evidence" value="ECO:0007669"/>
    <property type="project" value="TreeGrafter"/>
</dbReference>
<dbReference type="Gene3D" id="1.20.1530.20">
    <property type="match status" value="1"/>
</dbReference>
<evidence type="ECO:0000256" key="9">
    <source>
        <dbReference type="ARBA" id="ARBA00023065"/>
    </source>
</evidence>
<evidence type="ECO:0000256" key="12">
    <source>
        <dbReference type="SAM" id="Phobius"/>
    </source>
</evidence>
<evidence type="ECO:0000256" key="1">
    <source>
        <dbReference type="ARBA" id="ARBA00004651"/>
    </source>
</evidence>
<dbReference type="GO" id="GO:0015385">
    <property type="term" value="F:sodium:proton antiporter activity"/>
    <property type="evidence" value="ECO:0007669"/>
    <property type="project" value="InterPro"/>
</dbReference>
<dbReference type="InterPro" id="IPR038770">
    <property type="entry name" value="Na+/solute_symporter_sf"/>
</dbReference>
<dbReference type="PANTHER" id="PTHR10110">
    <property type="entry name" value="SODIUM/HYDROGEN EXCHANGER"/>
    <property type="match status" value="1"/>
</dbReference>
<dbReference type="RefSeq" id="WP_011733569.1">
    <property type="nucleotide sequence ID" value="NZ_VJEZ01000004.1"/>
</dbReference>
<organism evidence="14 15">
    <name type="scientific">Francisella tularensis</name>
    <dbReference type="NCBI Taxonomy" id="263"/>
    <lineage>
        <taxon>Bacteria</taxon>
        <taxon>Pseudomonadati</taxon>
        <taxon>Pseudomonadota</taxon>
        <taxon>Gammaproteobacteria</taxon>
        <taxon>Thiotrichales</taxon>
        <taxon>Francisellaceae</taxon>
        <taxon>Francisella</taxon>
    </lineage>
</organism>
<accession>A0A6I4RUZ9</accession>
<dbReference type="Proteomes" id="UP000469081">
    <property type="component" value="Unassembled WGS sequence"/>
</dbReference>
<feature type="transmembrane region" description="Helical" evidence="12">
    <location>
        <begin position="132"/>
        <end position="154"/>
    </location>
</feature>
<keyword evidence="10 12" id="KW-0472">Membrane</keyword>
<dbReference type="InterPro" id="IPR006153">
    <property type="entry name" value="Cation/H_exchanger_TM"/>
</dbReference>
<dbReference type="GO" id="GO:0005886">
    <property type="term" value="C:plasma membrane"/>
    <property type="evidence" value="ECO:0007669"/>
    <property type="project" value="UniProtKB-SubCell"/>
</dbReference>
<evidence type="ECO:0000256" key="6">
    <source>
        <dbReference type="ARBA" id="ARBA00022692"/>
    </source>
</evidence>
<feature type="transmembrane region" description="Helical" evidence="12">
    <location>
        <begin position="7"/>
        <end position="24"/>
    </location>
</feature>
<evidence type="ECO:0000256" key="10">
    <source>
        <dbReference type="ARBA" id="ARBA00023136"/>
    </source>
</evidence>
<keyword evidence="6 12" id="KW-0812">Transmembrane</keyword>
<evidence type="ECO:0000256" key="11">
    <source>
        <dbReference type="ARBA" id="ARBA00023201"/>
    </source>
</evidence>
<sequence>MSEYSLFVMLCVIAAISSYFNLRFLKLPKAIGLTVVSALISLMLVVLIKLEPKLFYPAYHMLNSIDFKILVLKVLLGYLLFAAAMHLNFLEIKNFLASIFVLSSLGVVVSTFIIGTLCWLAAPIVIKHDVSYIYCLIVGAIFSPTDPVTVFAVFKTSKSVPMRVKSILSGEAMFNDVFSIVIFLILLSLVISGKSDISFSRFVLMLFREGFGGIVLGLLLGWIGVRLMNKSDDGNTLIIISLALVSFGSWLATKIDVSEPLTMVITGIVIGNSRAQQGVSIESKRTLTNFWIIIDELLNAFLFVLVGIEVLEMNFSGKYIIAGIIIFLISLIARYISVTISMLLTEMSIKKNFCKNNLVITWAGLRGGVSIALALSIPVEHRILHIFSIIYIAVLLSIFIQGISFRKVLEKAYVEE</sequence>
<feature type="transmembrane region" description="Helical" evidence="12">
    <location>
        <begin position="383"/>
        <end position="403"/>
    </location>
</feature>
<dbReference type="InterPro" id="IPR018422">
    <property type="entry name" value="Cation/H_exchanger_CPA1"/>
</dbReference>
<feature type="transmembrane region" description="Helical" evidence="12">
    <location>
        <begin position="320"/>
        <end position="345"/>
    </location>
</feature>
<feature type="transmembrane region" description="Helical" evidence="12">
    <location>
        <begin position="357"/>
        <end position="377"/>
    </location>
</feature>
<reference evidence="14 15" key="1">
    <citation type="submission" date="2019-06" db="EMBL/GenBank/DDBJ databases">
        <title>Phylogeography and genetic diversity of Francisella tularensis subsp. holarctica in France (1947-2018).</title>
        <authorList>
            <person name="Kevin M."/>
            <person name="Madani N."/>
            <person name="Maurin M."/>
        </authorList>
    </citation>
    <scope>NUCLEOTIDE SEQUENCE [LARGE SCALE GENOMIC DNA]</scope>
    <source>
        <strain evidence="14 15">ATCC 15482</strain>
    </source>
</reference>
<dbReference type="AlphaFoldDB" id="A0A6I4RUZ9"/>
<protein>
    <submittedName>
        <fullName evidence="14">Sodium:proton antiporter</fullName>
    </submittedName>
</protein>
<dbReference type="GO" id="GO:0015386">
    <property type="term" value="F:potassium:proton antiporter activity"/>
    <property type="evidence" value="ECO:0007669"/>
    <property type="project" value="TreeGrafter"/>
</dbReference>
<evidence type="ECO:0000256" key="4">
    <source>
        <dbReference type="ARBA" id="ARBA00022449"/>
    </source>
</evidence>
<keyword evidence="5" id="KW-1003">Cell membrane</keyword>
<proteinExistence type="inferred from homology"/>
<evidence type="ECO:0000259" key="13">
    <source>
        <dbReference type="Pfam" id="PF00999"/>
    </source>
</evidence>
<feature type="transmembrane region" description="Helical" evidence="12">
    <location>
        <begin position="95"/>
        <end position="120"/>
    </location>
</feature>
<evidence type="ECO:0000256" key="3">
    <source>
        <dbReference type="ARBA" id="ARBA00022448"/>
    </source>
</evidence>
<name>A0A6I4RUZ9_FRATU</name>
<dbReference type="Pfam" id="PF00999">
    <property type="entry name" value="Na_H_Exchanger"/>
    <property type="match status" value="1"/>
</dbReference>
<dbReference type="GO" id="GO:0098719">
    <property type="term" value="P:sodium ion import across plasma membrane"/>
    <property type="evidence" value="ECO:0007669"/>
    <property type="project" value="TreeGrafter"/>
</dbReference>
<dbReference type="GeneID" id="75264387"/>
<feature type="domain" description="Cation/H+ exchanger transmembrane" evidence="13">
    <location>
        <begin position="12"/>
        <end position="411"/>
    </location>
</feature>
<feature type="transmembrane region" description="Helical" evidence="12">
    <location>
        <begin position="30"/>
        <end position="48"/>
    </location>
</feature>
<evidence type="ECO:0000256" key="2">
    <source>
        <dbReference type="ARBA" id="ARBA00007367"/>
    </source>
</evidence>
<feature type="transmembrane region" description="Helical" evidence="12">
    <location>
        <begin position="174"/>
        <end position="191"/>
    </location>
</feature>
<evidence type="ECO:0000313" key="14">
    <source>
        <dbReference type="EMBL" id="MWZ39712.1"/>
    </source>
</evidence>